<protein>
    <submittedName>
        <fullName evidence="1">Uncharacterized protein</fullName>
    </submittedName>
</protein>
<dbReference type="Proteomes" id="UP000595894">
    <property type="component" value="Chromosome"/>
</dbReference>
<sequence length="170" mass="17610">MKTWLVLAVSLAGCSGGGTGSEPTARPTNSLEAAAIDAGMIADPASVDITGFYTRDTDRICVVPAPQDYKIGILVNYGDDLGCSGSGTAKRTGGKLDVLFPAAPGCGFEARFEGDRLIFPAKVPAACAKLCQGRASIAALDVERISDSTSEASSLRSRSGQFAVRRLTFT</sequence>
<name>A0A974S2T2_9SPHN</name>
<dbReference type="EMBL" id="CP061035">
    <property type="protein sequence ID" value="QQV75909.1"/>
    <property type="molecule type" value="Genomic_DNA"/>
</dbReference>
<reference evidence="2" key="1">
    <citation type="submission" date="2020-09" db="EMBL/GenBank/DDBJ databases">
        <title>Sphingomonas sp., a new species isolated from pork steak.</title>
        <authorList>
            <person name="Heidler von Heilborn D."/>
        </authorList>
    </citation>
    <scope>NUCLEOTIDE SEQUENCE [LARGE SCALE GENOMIC DNA]</scope>
</reference>
<dbReference type="AlphaFoldDB" id="A0A974S2T2"/>
<dbReference type="RefSeq" id="WP_202090557.1">
    <property type="nucleotide sequence ID" value="NZ_CP061035.1"/>
</dbReference>
<gene>
    <name evidence="1" type="ORF">H5J25_09845</name>
</gene>
<keyword evidence="2" id="KW-1185">Reference proteome</keyword>
<evidence type="ECO:0000313" key="1">
    <source>
        <dbReference type="EMBL" id="QQV75909.1"/>
    </source>
</evidence>
<dbReference type="KEGG" id="sari:H5J25_09845"/>
<organism evidence="1 2">
    <name type="scientific">Sphingomonas aliaeris</name>
    <dbReference type="NCBI Taxonomy" id="2759526"/>
    <lineage>
        <taxon>Bacteria</taxon>
        <taxon>Pseudomonadati</taxon>
        <taxon>Pseudomonadota</taxon>
        <taxon>Alphaproteobacteria</taxon>
        <taxon>Sphingomonadales</taxon>
        <taxon>Sphingomonadaceae</taxon>
        <taxon>Sphingomonas</taxon>
    </lineage>
</organism>
<evidence type="ECO:0000313" key="2">
    <source>
        <dbReference type="Proteomes" id="UP000595894"/>
    </source>
</evidence>
<accession>A0A974S2T2</accession>
<proteinExistence type="predicted"/>